<comment type="catalytic activity">
    <reaction evidence="8">
        <text>myo-inositol(out) + H(+)(out) = myo-inositol(in) + H(+)(in)</text>
        <dbReference type="Rhea" id="RHEA:60364"/>
        <dbReference type="ChEBI" id="CHEBI:15378"/>
        <dbReference type="ChEBI" id="CHEBI:17268"/>
    </reaction>
</comment>
<keyword evidence="13" id="KW-1185">Reference proteome</keyword>
<dbReference type="InParanoid" id="A0A1Y1UTY9"/>
<comment type="caution">
    <text evidence="12">The sequence shown here is derived from an EMBL/GenBank/DDBJ whole genome shotgun (WGS) entry which is preliminary data.</text>
</comment>
<evidence type="ECO:0000256" key="7">
    <source>
        <dbReference type="ARBA" id="ARBA00026248"/>
    </source>
</evidence>
<dbReference type="GO" id="GO:0000023">
    <property type="term" value="P:maltose metabolic process"/>
    <property type="evidence" value="ECO:0007669"/>
    <property type="project" value="UniProtKB-KW"/>
</dbReference>
<evidence type="ECO:0000313" key="12">
    <source>
        <dbReference type="EMBL" id="ORX41087.1"/>
    </source>
</evidence>
<evidence type="ECO:0000259" key="11">
    <source>
        <dbReference type="PROSITE" id="PS50850"/>
    </source>
</evidence>
<dbReference type="PROSITE" id="PS50850">
    <property type="entry name" value="MFS"/>
    <property type="match status" value="1"/>
</dbReference>
<gene>
    <name evidence="12" type="ORF">BD324DRAFT_659644</name>
</gene>
<feature type="transmembrane region" description="Helical" evidence="10">
    <location>
        <begin position="474"/>
        <end position="495"/>
    </location>
</feature>
<keyword evidence="6 10" id="KW-0472">Membrane</keyword>
<keyword evidence="4 10" id="KW-0812">Transmembrane</keyword>
<comment type="similarity">
    <text evidence="2 9">Belongs to the major facilitator superfamily. Sugar transporter (TC 2.A.1.1) family.</text>
</comment>
<evidence type="ECO:0000256" key="4">
    <source>
        <dbReference type="ARBA" id="ARBA00022692"/>
    </source>
</evidence>
<dbReference type="Gene3D" id="1.20.1250.20">
    <property type="entry name" value="MFS general substrate transporter like domains"/>
    <property type="match status" value="1"/>
</dbReference>
<dbReference type="InterPro" id="IPR036259">
    <property type="entry name" value="MFS_trans_sf"/>
</dbReference>
<evidence type="ECO:0000256" key="2">
    <source>
        <dbReference type="ARBA" id="ARBA00010992"/>
    </source>
</evidence>
<dbReference type="Proteomes" id="UP000193218">
    <property type="component" value="Unassembled WGS sequence"/>
</dbReference>
<evidence type="ECO:0000313" key="13">
    <source>
        <dbReference type="Proteomes" id="UP000193218"/>
    </source>
</evidence>
<dbReference type="InterPro" id="IPR050360">
    <property type="entry name" value="MFS_Sugar_Transporters"/>
</dbReference>
<evidence type="ECO:0000256" key="6">
    <source>
        <dbReference type="ARBA" id="ARBA00023136"/>
    </source>
</evidence>
<dbReference type="OrthoDB" id="6612291at2759"/>
<sequence>MNDKDVLQDVQIEIEKGADVPVETWKHVVDEAIGAEVEERSMTVREAFKLYPKAVFWSFAISLTLIMEGFDTSLEGVTGLPWFRRDFGIWAGEKDGYQLIPAWQSAIGYCSSFSAIGGIVLASWFQDRYGYRRCIQFNLILLTAFQFIIFFANTIEVFFVGKLLVGIPFGGFSSSAVSYSAEVTPVQLRGYLTTYNNLCWVIGQFMASGVLRGTSVIDSKWSYKIPYAVQWIWPIPLFLLAHFAPESPWWLVSQGKLDEAEKAVQKLQSKTDRSDPARAVSLMVRTNQLELEHSAGTSFLDCFKGTNLRRTEIACMAWSAQVLCGTWFGGGGSYFFEQAGLSTTTSFSFGIGGSAMGIAGTFLAWAVITFVGRRKIFLWGLGILGALLFSTGFAQIANFRGSKAAPWVQAVISMLFTFAYDSTIGPVAYSVAAEIPSTRLRGKTVGLARNAYNLWAIVAGVIAPYMTNPLAWNWIGYAGFFWGVSCLLVGIWAFFRLPETKGRTFRELDISVSWVNACLVFENKVPTRKFVKTQVSLDSEEIVH</sequence>
<keyword evidence="7" id="KW-0462">Maltose metabolism</keyword>
<feature type="transmembrane region" description="Helical" evidence="10">
    <location>
        <begin position="50"/>
        <end position="67"/>
    </location>
</feature>
<feature type="transmembrane region" description="Helical" evidence="10">
    <location>
        <begin position="313"/>
        <end position="335"/>
    </location>
</feature>
<feature type="transmembrane region" description="Helical" evidence="10">
    <location>
        <begin position="450"/>
        <end position="468"/>
    </location>
</feature>
<proteinExistence type="inferred from homology"/>
<feature type="transmembrane region" description="Helical" evidence="10">
    <location>
        <begin position="106"/>
        <end position="125"/>
    </location>
</feature>
<dbReference type="Pfam" id="PF00083">
    <property type="entry name" value="Sugar_tr"/>
    <property type="match status" value="1"/>
</dbReference>
<dbReference type="InterPro" id="IPR005828">
    <property type="entry name" value="MFS_sugar_transport-like"/>
</dbReference>
<organism evidence="12 13">
    <name type="scientific">Kockovaella imperatae</name>
    <dbReference type="NCBI Taxonomy" id="4999"/>
    <lineage>
        <taxon>Eukaryota</taxon>
        <taxon>Fungi</taxon>
        <taxon>Dikarya</taxon>
        <taxon>Basidiomycota</taxon>
        <taxon>Agaricomycotina</taxon>
        <taxon>Tremellomycetes</taxon>
        <taxon>Tremellales</taxon>
        <taxon>Cuniculitremaceae</taxon>
        <taxon>Kockovaella</taxon>
    </lineage>
</organism>
<dbReference type="PROSITE" id="PS00217">
    <property type="entry name" value="SUGAR_TRANSPORT_2"/>
    <property type="match status" value="1"/>
</dbReference>
<dbReference type="GO" id="GO:0016020">
    <property type="term" value="C:membrane"/>
    <property type="evidence" value="ECO:0007669"/>
    <property type="project" value="UniProtKB-SubCell"/>
</dbReference>
<keyword evidence="3 9" id="KW-0813">Transport</keyword>
<dbReference type="GO" id="GO:0005351">
    <property type="term" value="F:carbohydrate:proton symporter activity"/>
    <property type="evidence" value="ECO:0007669"/>
    <property type="project" value="TreeGrafter"/>
</dbReference>
<dbReference type="GeneID" id="33560697"/>
<dbReference type="InterPro" id="IPR005829">
    <property type="entry name" value="Sugar_transporter_CS"/>
</dbReference>
<dbReference type="FunFam" id="1.20.1250.20:FF:000078">
    <property type="entry name" value="MFS maltose transporter, putative"/>
    <property type="match status" value="1"/>
</dbReference>
<feature type="transmembrane region" description="Helical" evidence="10">
    <location>
        <begin position="376"/>
        <end position="396"/>
    </location>
</feature>
<dbReference type="InterPro" id="IPR003663">
    <property type="entry name" value="Sugar/inositol_transpt"/>
</dbReference>
<evidence type="ECO:0000256" key="3">
    <source>
        <dbReference type="ARBA" id="ARBA00022448"/>
    </source>
</evidence>
<evidence type="ECO:0000256" key="5">
    <source>
        <dbReference type="ARBA" id="ARBA00022989"/>
    </source>
</evidence>
<dbReference type="PANTHER" id="PTHR48022">
    <property type="entry name" value="PLASTIDIC GLUCOSE TRANSPORTER 4"/>
    <property type="match status" value="1"/>
</dbReference>
<dbReference type="SUPFAM" id="SSF103473">
    <property type="entry name" value="MFS general substrate transporter"/>
    <property type="match status" value="1"/>
</dbReference>
<dbReference type="NCBIfam" id="TIGR00879">
    <property type="entry name" value="SP"/>
    <property type="match status" value="1"/>
</dbReference>
<protein>
    <submittedName>
        <fullName evidence="12">Alpha-glucoside:hydrogen symporter</fullName>
    </submittedName>
</protein>
<comment type="subcellular location">
    <subcellularLocation>
        <location evidence="1">Membrane</location>
        <topology evidence="1">Multi-pass membrane protein</topology>
    </subcellularLocation>
</comment>
<dbReference type="PANTHER" id="PTHR48022:SF5">
    <property type="entry name" value="ALPHA-GLUCOSIDES PERMEASE MPH2-RELATED"/>
    <property type="match status" value="1"/>
</dbReference>
<feature type="transmembrane region" description="Helical" evidence="10">
    <location>
        <begin position="137"/>
        <end position="160"/>
    </location>
</feature>
<dbReference type="AlphaFoldDB" id="A0A1Y1UTY9"/>
<feature type="transmembrane region" description="Helical" evidence="10">
    <location>
        <begin position="231"/>
        <end position="252"/>
    </location>
</feature>
<feature type="domain" description="Major facilitator superfamily (MFS) profile" evidence="11">
    <location>
        <begin position="57"/>
        <end position="501"/>
    </location>
</feature>
<evidence type="ECO:0000256" key="1">
    <source>
        <dbReference type="ARBA" id="ARBA00004141"/>
    </source>
</evidence>
<evidence type="ECO:0000256" key="10">
    <source>
        <dbReference type="SAM" id="Phobius"/>
    </source>
</evidence>
<evidence type="ECO:0000256" key="9">
    <source>
        <dbReference type="RuleBase" id="RU003346"/>
    </source>
</evidence>
<dbReference type="RefSeq" id="XP_021874766.1">
    <property type="nucleotide sequence ID" value="XM_022018888.1"/>
</dbReference>
<dbReference type="EMBL" id="NBSH01000001">
    <property type="protein sequence ID" value="ORX41087.1"/>
    <property type="molecule type" value="Genomic_DNA"/>
</dbReference>
<feature type="transmembrane region" description="Helical" evidence="10">
    <location>
        <begin position="408"/>
        <end position="429"/>
    </location>
</feature>
<reference evidence="12 13" key="1">
    <citation type="submission" date="2017-03" db="EMBL/GenBank/DDBJ databases">
        <title>Widespread Adenine N6-methylation of Active Genes in Fungi.</title>
        <authorList>
            <consortium name="DOE Joint Genome Institute"/>
            <person name="Mondo S.J."/>
            <person name="Dannebaum R.O."/>
            <person name="Kuo R.C."/>
            <person name="Louie K.B."/>
            <person name="Bewick A.J."/>
            <person name="Labutti K."/>
            <person name="Haridas S."/>
            <person name="Kuo A."/>
            <person name="Salamov A."/>
            <person name="Ahrendt S.R."/>
            <person name="Lau R."/>
            <person name="Bowen B.P."/>
            <person name="Lipzen A."/>
            <person name="Sullivan W."/>
            <person name="Andreopoulos W.B."/>
            <person name="Clum A."/>
            <person name="Lindquist E."/>
            <person name="Daum C."/>
            <person name="Northen T.R."/>
            <person name="Ramamoorthy G."/>
            <person name="Schmitz R.J."/>
            <person name="Gryganskyi A."/>
            <person name="Culley D."/>
            <person name="Magnuson J."/>
            <person name="James T.Y."/>
            <person name="O'Malley M.A."/>
            <person name="Stajich J.E."/>
            <person name="Spatafora J.W."/>
            <person name="Visel A."/>
            <person name="Grigoriev I.V."/>
        </authorList>
    </citation>
    <scope>NUCLEOTIDE SEQUENCE [LARGE SCALE GENOMIC DNA]</scope>
    <source>
        <strain evidence="12 13">NRRL Y-17943</strain>
    </source>
</reference>
<dbReference type="InterPro" id="IPR020846">
    <property type="entry name" value="MFS_dom"/>
</dbReference>
<name>A0A1Y1UTY9_9TREE</name>
<keyword evidence="5 10" id="KW-1133">Transmembrane helix</keyword>
<evidence type="ECO:0000256" key="8">
    <source>
        <dbReference type="ARBA" id="ARBA00049119"/>
    </source>
</evidence>
<feature type="transmembrane region" description="Helical" evidence="10">
    <location>
        <begin position="347"/>
        <end position="369"/>
    </location>
</feature>
<accession>A0A1Y1UTY9</accession>